<organism evidence="1 2">
    <name type="scientific">Streptomyces hundungensis</name>
    <dbReference type="NCBI Taxonomy" id="1077946"/>
    <lineage>
        <taxon>Bacteria</taxon>
        <taxon>Bacillati</taxon>
        <taxon>Actinomycetota</taxon>
        <taxon>Actinomycetes</taxon>
        <taxon>Kitasatosporales</taxon>
        <taxon>Streptomycetaceae</taxon>
        <taxon>Streptomyces</taxon>
    </lineage>
</organism>
<accession>A0A387HAY3</accession>
<evidence type="ECO:0000313" key="1">
    <source>
        <dbReference type="EMBL" id="AYG77927.1"/>
    </source>
</evidence>
<dbReference type="KEGG" id="shun:DWB77_00034"/>
<proteinExistence type="predicted"/>
<dbReference type="Proteomes" id="UP000271554">
    <property type="component" value="Chromosome"/>
</dbReference>
<protein>
    <recommendedName>
        <fullName evidence="3">Phosphoadenosine phosphosulphate reductase domain-containing protein</fullName>
    </recommendedName>
</protein>
<dbReference type="SUPFAM" id="SSF52402">
    <property type="entry name" value="Adenine nucleotide alpha hydrolases-like"/>
    <property type="match status" value="1"/>
</dbReference>
<dbReference type="Gene3D" id="3.40.50.620">
    <property type="entry name" value="HUPs"/>
    <property type="match status" value="1"/>
</dbReference>
<dbReference type="AlphaFoldDB" id="A0A387HAY3"/>
<dbReference type="EMBL" id="CP032698">
    <property type="protein sequence ID" value="AYG77927.1"/>
    <property type="molecule type" value="Genomic_DNA"/>
</dbReference>
<name>A0A387HAY3_9ACTN</name>
<dbReference type="InterPro" id="IPR014729">
    <property type="entry name" value="Rossmann-like_a/b/a_fold"/>
</dbReference>
<sequence>MSGCSVHDPHSGPVLTSYDLIAPQLSGGNDSALTMWLLMDAARAAGVTERVRSFHACLGPLDWPSVTYQGTRWPGVAELAALQSTAFGLPSEQHTQVTRTLPGPGGRMPHSLLTEIAAYGRFPRMGSKFCTKAAKESVVSMAWTPYVTEMSRELGRPVRILKVQGHRRDESRRRATMAAFRTVQANSARIVDEWLPALDWPRPAVREWSQDHPRLRHWTYDSVPGAGDFQGTSRCSCSLCSFAGLRDLLLAVARRPRLAALYAVVETVRGDRLRPDWSITDLIRHAATCKTPEPGIICPDNGPDFTALERQVRTQLTQPPRKPVGLAAHHTGRTLCEGCQAST</sequence>
<evidence type="ECO:0008006" key="3">
    <source>
        <dbReference type="Google" id="ProtNLM"/>
    </source>
</evidence>
<reference evidence="1 2" key="1">
    <citation type="submission" date="2018-10" db="EMBL/GenBank/DDBJ databases">
        <title>Relationship between Morphology and Antimicrobial Activity in Streptomyces.</title>
        <authorList>
            <person name="Kang H.J."/>
            <person name="Kim S.B."/>
        </authorList>
    </citation>
    <scope>NUCLEOTIDE SEQUENCE [LARGE SCALE GENOMIC DNA]</scope>
    <source>
        <strain evidence="1 2">BH38</strain>
    </source>
</reference>
<evidence type="ECO:0000313" key="2">
    <source>
        <dbReference type="Proteomes" id="UP000271554"/>
    </source>
</evidence>
<gene>
    <name evidence="1" type="ORF">DWB77_00034</name>
</gene>
<keyword evidence="2" id="KW-1185">Reference proteome</keyword>